<name>A0A917TJT4_9ACTN</name>
<evidence type="ECO:0000256" key="3">
    <source>
        <dbReference type="ARBA" id="ARBA00022839"/>
    </source>
</evidence>
<organism evidence="5 6">
    <name type="scientific">Dactylosporangium sucinum</name>
    <dbReference type="NCBI Taxonomy" id="1424081"/>
    <lineage>
        <taxon>Bacteria</taxon>
        <taxon>Bacillati</taxon>
        <taxon>Actinomycetota</taxon>
        <taxon>Actinomycetes</taxon>
        <taxon>Micromonosporales</taxon>
        <taxon>Micromonosporaceae</taxon>
        <taxon>Dactylosporangium</taxon>
    </lineage>
</organism>
<keyword evidence="2" id="KW-0378">Hydrolase</keyword>
<feature type="domain" description="Exonuclease" evidence="4">
    <location>
        <begin position="18"/>
        <end position="190"/>
    </location>
</feature>
<dbReference type="SMART" id="SM00479">
    <property type="entry name" value="EXOIII"/>
    <property type="match status" value="1"/>
</dbReference>
<evidence type="ECO:0000259" key="4">
    <source>
        <dbReference type="SMART" id="SM00479"/>
    </source>
</evidence>
<dbReference type="CDD" id="cd06127">
    <property type="entry name" value="DEDDh"/>
    <property type="match status" value="1"/>
</dbReference>
<reference evidence="5" key="1">
    <citation type="journal article" date="2014" name="Int. J. Syst. Evol. Microbiol.">
        <title>Complete genome sequence of Corynebacterium casei LMG S-19264T (=DSM 44701T), isolated from a smear-ripened cheese.</title>
        <authorList>
            <consortium name="US DOE Joint Genome Institute (JGI-PGF)"/>
            <person name="Walter F."/>
            <person name="Albersmeier A."/>
            <person name="Kalinowski J."/>
            <person name="Ruckert C."/>
        </authorList>
    </citation>
    <scope>NUCLEOTIDE SEQUENCE</scope>
    <source>
        <strain evidence="5">JCM 19831</strain>
    </source>
</reference>
<dbReference type="GO" id="GO:0008408">
    <property type="term" value="F:3'-5' exonuclease activity"/>
    <property type="evidence" value="ECO:0007669"/>
    <property type="project" value="TreeGrafter"/>
</dbReference>
<reference evidence="5" key="2">
    <citation type="submission" date="2020-09" db="EMBL/GenBank/DDBJ databases">
        <authorList>
            <person name="Sun Q."/>
            <person name="Ohkuma M."/>
        </authorList>
    </citation>
    <scope>NUCLEOTIDE SEQUENCE</scope>
    <source>
        <strain evidence="5">JCM 19831</strain>
    </source>
</reference>
<evidence type="ECO:0000313" key="5">
    <source>
        <dbReference type="EMBL" id="GGM23399.1"/>
    </source>
</evidence>
<dbReference type="Pfam" id="PF00929">
    <property type="entry name" value="RNase_T"/>
    <property type="match status" value="1"/>
</dbReference>
<dbReference type="Proteomes" id="UP000642070">
    <property type="component" value="Unassembled WGS sequence"/>
</dbReference>
<dbReference type="Gene3D" id="3.30.420.10">
    <property type="entry name" value="Ribonuclease H-like superfamily/Ribonuclease H"/>
    <property type="match status" value="1"/>
</dbReference>
<evidence type="ECO:0000256" key="2">
    <source>
        <dbReference type="ARBA" id="ARBA00022801"/>
    </source>
</evidence>
<protein>
    <recommendedName>
        <fullName evidence="4">Exonuclease domain-containing protein</fullName>
    </recommendedName>
</protein>
<dbReference type="InterPro" id="IPR012337">
    <property type="entry name" value="RNaseH-like_sf"/>
</dbReference>
<keyword evidence="6" id="KW-1185">Reference proteome</keyword>
<dbReference type="PANTHER" id="PTHR30231">
    <property type="entry name" value="DNA POLYMERASE III SUBUNIT EPSILON"/>
    <property type="match status" value="1"/>
</dbReference>
<dbReference type="InterPro" id="IPR036397">
    <property type="entry name" value="RNaseH_sf"/>
</dbReference>
<evidence type="ECO:0000313" key="6">
    <source>
        <dbReference type="Proteomes" id="UP000642070"/>
    </source>
</evidence>
<keyword evidence="3" id="KW-0269">Exonuclease</keyword>
<accession>A0A917TJT4</accession>
<dbReference type="GO" id="GO:0003676">
    <property type="term" value="F:nucleic acid binding"/>
    <property type="evidence" value="ECO:0007669"/>
    <property type="project" value="InterPro"/>
</dbReference>
<comment type="caution">
    <text evidence="5">The sequence shown here is derived from an EMBL/GenBank/DDBJ whole genome shotgun (WGS) entry which is preliminary data.</text>
</comment>
<gene>
    <name evidence="5" type="ORF">GCM10007977_025750</name>
</gene>
<dbReference type="InterPro" id="IPR013520">
    <property type="entry name" value="Ribonucl_H"/>
</dbReference>
<dbReference type="PANTHER" id="PTHR30231:SF4">
    <property type="entry name" value="PROTEIN NEN2"/>
    <property type="match status" value="1"/>
</dbReference>
<dbReference type="SUPFAM" id="SSF53098">
    <property type="entry name" value="Ribonuclease H-like"/>
    <property type="match status" value="1"/>
</dbReference>
<dbReference type="EMBL" id="BMPI01000010">
    <property type="protein sequence ID" value="GGM23399.1"/>
    <property type="molecule type" value="Genomic_DNA"/>
</dbReference>
<dbReference type="AlphaFoldDB" id="A0A917TJT4"/>
<proteinExistence type="predicted"/>
<dbReference type="GO" id="GO:0005829">
    <property type="term" value="C:cytosol"/>
    <property type="evidence" value="ECO:0007669"/>
    <property type="project" value="TreeGrafter"/>
</dbReference>
<evidence type="ECO:0000256" key="1">
    <source>
        <dbReference type="ARBA" id="ARBA00022722"/>
    </source>
</evidence>
<keyword evidence="1" id="KW-0540">Nuclease</keyword>
<sequence>MVHPTIQTWSARPWHAAPLVAIDLEGSGAQDGAQEAILEIAAVRLLHGAPDTATAYTTLIDPGRPIAPRPWISPGLAGDALRGARALAAVEPELAARLNDRILVGHNIGVDWRLLHRRCPTIAPAALLDTYKLARSLISAGPHSLSSLINALDLTATANAAAPGGRPHRALWDTTATALLLSALVARGWPSEPTLSTVLAAAGQPLHSQPSAAVTGPDAATLF</sequence>